<dbReference type="GO" id="GO:0006508">
    <property type="term" value="P:proteolysis"/>
    <property type="evidence" value="ECO:0007669"/>
    <property type="project" value="UniProtKB-KW"/>
</dbReference>
<dbReference type="AlphaFoldDB" id="A0A3M0A4A9"/>
<reference evidence="7 8" key="1">
    <citation type="submission" date="2018-10" db="EMBL/GenBank/DDBJ databases">
        <title>Genomic Encyclopedia of Type Strains, Phase IV (KMG-IV): sequencing the most valuable type-strain genomes for metagenomic binning, comparative biology and taxonomic classification.</title>
        <authorList>
            <person name="Goeker M."/>
        </authorList>
    </citation>
    <scope>NUCLEOTIDE SEQUENCE [LARGE SCALE GENOMIC DNA]</scope>
    <source>
        <strain evidence="7 8">DSM 25080</strain>
    </source>
</reference>
<evidence type="ECO:0000256" key="4">
    <source>
        <dbReference type="SAM" id="SignalP"/>
    </source>
</evidence>
<dbReference type="PANTHER" id="PTHR42881">
    <property type="entry name" value="PROLYL ENDOPEPTIDASE"/>
    <property type="match status" value="1"/>
</dbReference>
<keyword evidence="3" id="KW-0720">Serine protease</keyword>
<dbReference type="Gene3D" id="2.130.10.120">
    <property type="entry name" value="Prolyl oligopeptidase, N-terminal domain"/>
    <property type="match status" value="1"/>
</dbReference>
<evidence type="ECO:0000256" key="3">
    <source>
        <dbReference type="ARBA" id="ARBA00022825"/>
    </source>
</evidence>
<dbReference type="SUPFAM" id="SSF53474">
    <property type="entry name" value="alpha/beta-Hydrolases"/>
    <property type="match status" value="1"/>
</dbReference>
<keyword evidence="4" id="KW-0732">Signal</keyword>
<dbReference type="EMBL" id="REFJ01000003">
    <property type="protein sequence ID" value="RMA79991.1"/>
    <property type="molecule type" value="Genomic_DNA"/>
</dbReference>
<dbReference type="PANTHER" id="PTHR42881:SF13">
    <property type="entry name" value="PROLYL ENDOPEPTIDASE"/>
    <property type="match status" value="1"/>
</dbReference>
<dbReference type="OrthoDB" id="9801421at2"/>
<evidence type="ECO:0000256" key="2">
    <source>
        <dbReference type="ARBA" id="ARBA00022801"/>
    </source>
</evidence>
<dbReference type="Pfam" id="PF02897">
    <property type="entry name" value="Peptidase_S9_N"/>
    <property type="match status" value="1"/>
</dbReference>
<dbReference type="InterPro" id="IPR023302">
    <property type="entry name" value="Pept_S9A_N"/>
</dbReference>
<dbReference type="GO" id="GO:0070012">
    <property type="term" value="F:oligopeptidase activity"/>
    <property type="evidence" value="ECO:0007669"/>
    <property type="project" value="TreeGrafter"/>
</dbReference>
<keyword evidence="8" id="KW-1185">Reference proteome</keyword>
<accession>A0A3M0A4A9</accession>
<dbReference type="InterPro" id="IPR002470">
    <property type="entry name" value="Peptidase_S9A"/>
</dbReference>
<evidence type="ECO:0000259" key="5">
    <source>
        <dbReference type="Pfam" id="PF00326"/>
    </source>
</evidence>
<feature type="domain" description="Peptidase S9 prolyl oligopeptidase catalytic" evidence="5">
    <location>
        <begin position="499"/>
        <end position="699"/>
    </location>
</feature>
<dbReference type="RefSeq" id="WP_121876682.1">
    <property type="nucleotide sequence ID" value="NZ_REFJ01000003.1"/>
</dbReference>
<evidence type="ECO:0000256" key="1">
    <source>
        <dbReference type="ARBA" id="ARBA00022670"/>
    </source>
</evidence>
<comment type="caution">
    <text evidence="7">The sequence shown here is derived from an EMBL/GenBank/DDBJ whole genome shotgun (WGS) entry which is preliminary data.</text>
</comment>
<feature type="domain" description="Peptidase S9A N-terminal" evidence="6">
    <location>
        <begin position="25"/>
        <end position="423"/>
    </location>
</feature>
<dbReference type="InterPro" id="IPR029058">
    <property type="entry name" value="AB_hydrolase_fold"/>
</dbReference>
<feature type="signal peptide" evidence="4">
    <location>
        <begin position="1"/>
        <end position="23"/>
    </location>
</feature>
<evidence type="ECO:0000259" key="6">
    <source>
        <dbReference type="Pfam" id="PF02897"/>
    </source>
</evidence>
<organism evidence="7 8">
    <name type="scientific">Umboniibacter marinipuniceus</name>
    <dbReference type="NCBI Taxonomy" id="569599"/>
    <lineage>
        <taxon>Bacteria</taxon>
        <taxon>Pseudomonadati</taxon>
        <taxon>Pseudomonadota</taxon>
        <taxon>Gammaproteobacteria</taxon>
        <taxon>Cellvibrionales</taxon>
        <taxon>Cellvibrionaceae</taxon>
        <taxon>Umboniibacter</taxon>
    </lineage>
</organism>
<evidence type="ECO:0000313" key="7">
    <source>
        <dbReference type="EMBL" id="RMA79991.1"/>
    </source>
</evidence>
<dbReference type="GO" id="GO:0005829">
    <property type="term" value="C:cytosol"/>
    <property type="evidence" value="ECO:0007669"/>
    <property type="project" value="TreeGrafter"/>
</dbReference>
<keyword evidence="2" id="KW-0378">Hydrolase</keyword>
<sequence length="705" mass="77862">MQLRHARKLAALLTLTSSLSVNADADKWEWLEAVESEASLNWVAEHNQLTAEQLEDPLYASLYSTALDVLNQEGKLTSAYAIGDYYFELKKTTDNPRGVLMRSPSNAFLTGDAQWELVLDVDALASDEGQAWVYHGLNCYQNDPSQCLISLSPGGTDADELREFNALTGEFIEDGFYLPLAKSSVSWLDTDSWIIATDFGDDSLTDSGYPRKLKVHQRGDDMADAKLIYVGNKASVSAGAYTLGQAEDSHLVIFESTSFWTRKYYLSDPETNLLTQLKIPESAILLGRLAGQWVISLKSDWQLGDYSYPAGAVVMAADEQLRLNGELFVLAESSREHIIEDTTVTDQGILIVSLKDVVAQAHWYAPQEDGVWTKEQIQLPDHGTVALQSIDENSGKSLLRFESFLVPPTLFAFDPTDSSVAQIAQQSATFDASPYTVSQFFATSADETKVPYFVVHRQDISLNGTNPAHIFAYGGFRSSLTPSYSGSYEATNGSYGKLWLERGGVYVIANIRGGGEYGPEWHSAALGENRQRAFSDLEAVARDLANRQISSAAYTSIEGRSNGGLLTGASMVRHPELYSAVISGVPLLDMQRYHLLLAGASWMGEYGDPDSADWNFIQSYSPYQNVRADVDYPPVFFYTSTRDDRVHPAHARKMAAKMLEQGHQVFYYENLEGGHGGSVTNEQLAHRIALSYRFLINALPDAQAN</sequence>
<feature type="chain" id="PRO_5018096346" evidence="4">
    <location>
        <begin position="24"/>
        <end position="705"/>
    </location>
</feature>
<gene>
    <name evidence="7" type="ORF">DFR27_1347</name>
</gene>
<dbReference type="PRINTS" id="PR00862">
    <property type="entry name" value="PROLIGOPTASE"/>
</dbReference>
<name>A0A3M0A4A9_9GAMM</name>
<dbReference type="Pfam" id="PF00326">
    <property type="entry name" value="Peptidase_S9"/>
    <property type="match status" value="1"/>
</dbReference>
<dbReference type="InterPro" id="IPR001375">
    <property type="entry name" value="Peptidase_S9_cat"/>
</dbReference>
<proteinExistence type="predicted"/>
<evidence type="ECO:0000313" key="8">
    <source>
        <dbReference type="Proteomes" id="UP000267187"/>
    </source>
</evidence>
<dbReference type="GO" id="GO:0004252">
    <property type="term" value="F:serine-type endopeptidase activity"/>
    <property type="evidence" value="ECO:0007669"/>
    <property type="project" value="InterPro"/>
</dbReference>
<dbReference type="InterPro" id="IPR051167">
    <property type="entry name" value="Prolyl_oligopep/macrocyclase"/>
</dbReference>
<protein>
    <submittedName>
        <fullName evidence="7">Prolyl oligopeptidase</fullName>
    </submittedName>
</protein>
<dbReference type="Gene3D" id="3.40.50.1820">
    <property type="entry name" value="alpha/beta hydrolase"/>
    <property type="match status" value="1"/>
</dbReference>
<dbReference type="SUPFAM" id="SSF50993">
    <property type="entry name" value="Peptidase/esterase 'gauge' domain"/>
    <property type="match status" value="1"/>
</dbReference>
<dbReference type="Proteomes" id="UP000267187">
    <property type="component" value="Unassembled WGS sequence"/>
</dbReference>
<keyword evidence="1" id="KW-0645">Protease</keyword>